<evidence type="ECO:0000256" key="3">
    <source>
        <dbReference type="ARBA" id="ARBA00023004"/>
    </source>
</evidence>
<organism evidence="6 7">
    <name type="scientific">Caminibacter mediatlanticus TB-2</name>
    <dbReference type="NCBI Taxonomy" id="391592"/>
    <lineage>
        <taxon>Bacteria</taxon>
        <taxon>Pseudomonadati</taxon>
        <taxon>Campylobacterota</taxon>
        <taxon>Epsilonproteobacteria</taxon>
        <taxon>Nautiliales</taxon>
        <taxon>Nautiliaceae</taxon>
        <taxon>Caminibacter</taxon>
    </lineage>
</organism>
<evidence type="ECO:0000313" key="7">
    <source>
        <dbReference type="Proteomes" id="UP000306825"/>
    </source>
</evidence>
<protein>
    <submittedName>
        <fullName evidence="6">4Fe-4S dicluster domain-containing protein</fullName>
    </submittedName>
</protein>
<feature type="domain" description="4Fe-4S ferredoxin-type" evidence="5">
    <location>
        <begin position="226"/>
        <end position="255"/>
    </location>
</feature>
<keyword evidence="1" id="KW-0004">4Fe-4S</keyword>
<dbReference type="InterPro" id="IPR017896">
    <property type="entry name" value="4Fe4S_Fe-S-bd"/>
</dbReference>
<keyword evidence="2" id="KW-0479">Metal-binding</keyword>
<evidence type="ECO:0000256" key="2">
    <source>
        <dbReference type="ARBA" id="ARBA00022723"/>
    </source>
</evidence>
<dbReference type="PROSITE" id="PS00198">
    <property type="entry name" value="4FE4S_FER_1"/>
    <property type="match status" value="2"/>
</dbReference>
<dbReference type="Pfam" id="PF12838">
    <property type="entry name" value="Fer4_7"/>
    <property type="match status" value="1"/>
</dbReference>
<dbReference type="SUPFAM" id="SSF54862">
    <property type="entry name" value="4Fe-4S ferredoxins"/>
    <property type="match status" value="2"/>
</dbReference>
<dbReference type="PANTHER" id="PTHR43687">
    <property type="entry name" value="ADENYLYLSULFATE REDUCTASE, BETA SUBUNIT"/>
    <property type="match status" value="1"/>
</dbReference>
<keyword evidence="7" id="KW-1185">Reference proteome</keyword>
<gene>
    <name evidence="6" type="ORF">FE773_08300</name>
</gene>
<name>A0ABX5VAI4_9BACT</name>
<keyword evidence="3" id="KW-0408">Iron</keyword>
<keyword evidence="4" id="KW-0411">Iron-sulfur</keyword>
<dbReference type="EMBL" id="CP040463">
    <property type="protein sequence ID" value="QCT95191.1"/>
    <property type="molecule type" value="Genomic_DNA"/>
</dbReference>
<evidence type="ECO:0000256" key="4">
    <source>
        <dbReference type="ARBA" id="ARBA00023014"/>
    </source>
</evidence>
<reference evidence="6 7" key="1">
    <citation type="submission" date="2019-05" db="EMBL/GenBank/DDBJ databases">
        <title>A comparative analysis of the Nautiliaceae.</title>
        <authorList>
            <person name="Grosche A."/>
            <person name="Smedile F."/>
            <person name="Vetriani C."/>
        </authorList>
    </citation>
    <scope>NUCLEOTIDE SEQUENCE [LARGE SCALE GENOMIC DNA]</scope>
    <source>
        <strain evidence="6 7">TB-2</strain>
    </source>
</reference>
<dbReference type="PROSITE" id="PS51379">
    <property type="entry name" value="4FE4S_FER_2"/>
    <property type="match status" value="4"/>
</dbReference>
<dbReference type="InterPro" id="IPR017900">
    <property type="entry name" value="4Fe4S_Fe_S_CS"/>
</dbReference>
<dbReference type="Gene3D" id="3.30.70.20">
    <property type="match status" value="2"/>
</dbReference>
<accession>A0ABX5VAI4</accession>
<dbReference type="InterPro" id="IPR050572">
    <property type="entry name" value="Fe-S_Ferredoxin"/>
</dbReference>
<feature type="domain" description="4Fe-4S ferredoxin-type" evidence="5">
    <location>
        <begin position="207"/>
        <end position="224"/>
    </location>
</feature>
<sequence length="545" mass="62592">MIEYGYFTKQDLDFPLTENIKIFDNENEKVLICNKNLPNVEIYAPEIDFYINNSEDSTFEKINNINKLYEIRGIKLDFAKYNEYAKEIDNTLLIIGSKEEIEPILNEIKEFETYFALPEWIESINGTIGNLQFTIKKDEKIKLNVAQAIWFNAPDIAFLQNGIVDPTKNKKAIEIIKRRVGIYEYKNFVNYNENICQYKHRFLKETCGNCADVCPTNAILKDDESKELIFSHIDCDGCGGCVSVCPVGALDFTQITRDSFSVITPLFKDNIPLLIAENLIENCKVKLKEKVLPLSIEGRKFLDESHFISLIQESGSQIIFYSDVISKGEKEAIELINKIGETIFKKPLILIAQNENELKKALEIAKLDNNLFSHFSDFNKLKREIFTKRLSLWLNKDYVDLKYEGNYIHYGYVKIDDKKCTLCMSCATVCNAGAFIADEKGALIFDATYCTDCGYCEVACPEKCIEVIYDNLVLNQDFYNKKVVAEDEPFCCIMCGKPFAPKKAIEKIALALSNVFTDEVRKKSIYYCEECKPKLILQETIKEKL</sequence>
<feature type="domain" description="4Fe-4S ferredoxin-type" evidence="5">
    <location>
        <begin position="411"/>
        <end position="440"/>
    </location>
</feature>
<dbReference type="Proteomes" id="UP000306825">
    <property type="component" value="Chromosome"/>
</dbReference>
<evidence type="ECO:0000256" key="1">
    <source>
        <dbReference type="ARBA" id="ARBA00022485"/>
    </source>
</evidence>
<evidence type="ECO:0000259" key="5">
    <source>
        <dbReference type="PROSITE" id="PS51379"/>
    </source>
</evidence>
<dbReference type="RefSeq" id="WP_138323778.1">
    <property type="nucleotide sequence ID" value="NZ_CP040463.1"/>
</dbReference>
<proteinExistence type="predicted"/>
<feature type="domain" description="4Fe-4S ferredoxin-type" evidence="5">
    <location>
        <begin position="441"/>
        <end position="470"/>
    </location>
</feature>
<evidence type="ECO:0000313" key="6">
    <source>
        <dbReference type="EMBL" id="QCT95191.1"/>
    </source>
</evidence>
<dbReference type="PANTHER" id="PTHR43687:SF1">
    <property type="entry name" value="FERREDOXIN III"/>
    <property type="match status" value="1"/>
</dbReference>